<comment type="caution">
    <text evidence="2">The sequence shown here is derived from an EMBL/GenBank/DDBJ whole genome shotgun (WGS) entry which is preliminary data.</text>
</comment>
<proteinExistence type="predicted"/>
<feature type="transmembrane region" description="Helical" evidence="1">
    <location>
        <begin position="232"/>
        <end position="250"/>
    </location>
</feature>
<dbReference type="Gene3D" id="1.20.1250.20">
    <property type="entry name" value="MFS general substrate transporter like domains"/>
    <property type="match status" value="1"/>
</dbReference>
<dbReference type="EMBL" id="JAOVZO020000001">
    <property type="protein sequence ID" value="MDC8011264.1"/>
    <property type="molecule type" value="Genomic_DNA"/>
</dbReference>
<sequence>MPKRIAVERHEWPALVVSFSYFFLVLAAYYMVRPVRDQLSAAVGSTALPMFYLVTFVVTLSLTPLFGALASRFPRRQFVPAVYLFFLACLLGFIPLFEMQDQIGAKLLGTIFFVWVSVFNLFVVAVFWSFIADIFDPQQARRLFPVIAVGGALGAIAGPLVTKGLVYEVGVSGLLVLSASLLGLCIACIFSLSAWARRNPVASEPDRDARIIGGSMIGGVVQTLRSPFLRRVALLLLLGDAVGTVIYAMLSDYSNATFTTREERIAFASNVDLYANVLQIALQVTLTRELLMRFGPSAAIIVDGLIKAVMLVGLIVFGAGWIVVVAVITRASAYGVFKPGADSLYTMVDAETRYKAKNFIDTAVWRFGDLVVTSGFNLLRAVGVTLPGFALLTVAAALTSAWQGWRVAQSDELTGKPDEKAAA</sequence>
<keyword evidence="1" id="KW-0472">Membrane</keyword>
<name>A0A9X4BIM4_9GAMM</name>
<feature type="transmembrane region" description="Helical" evidence="1">
    <location>
        <begin position="51"/>
        <end position="71"/>
    </location>
</feature>
<accession>A0A9X4BIM4</accession>
<dbReference type="PANTHER" id="PTHR43596:SF1">
    <property type="entry name" value="ADP,ATP CARRIER PROTEIN"/>
    <property type="match status" value="1"/>
</dbReference>
<keyword evidence="1" id="KW-1133">Transmembrane helix</keyword>
<evidence type="ECO:0000256" key="1">
    <source>
        <dbReference type="SAM" id="Phobius"/>
    </source>
</evidence>
<evidence type="ECO:0000313" key="3">
    <source>
        <dbReference type="Proteomes" id="UP001139971"/>
    </source>
</evidence>
<feature type="transmembrane region" description="Helical" evidence="1">
    <location>
        <begin position="12"/>
        <end position="31"/>
    </location>
</feature>
<feature type="transmembrane region" description="Helical" evidence="1">
    <location>
        <begin position="305"/>
        <end position="328"/>
    </location>
</feature>
<keyword evidence="1" id="KW-0812">Transmembrane</keyword>
<gene>
    <name evidence="2" type="ORF">OD750_001745</name>
</gene>
<feature type="transmembrane region" description="Helical" evidence="1">
    <location>
        <begin position="109"/>
        <end position="131"/>
    </location>
</feature>
<dbReference type="RefSeq" id="WP_263543715.1">
    <property type="nucleotide sequence ID" value="NZ_JAOVZO020000001.1"/>
</dbReference>
<protein>
    <submittedName>
        <fullName evidence="2">MFS transporter</fullName>
    </submittedName>
</protein>
<feature type="transmembrane region" description="Helical" evidence="1">
    <location>
        <begin position="174"/>
        <end position="195"/>
    </location>
</feature>
<feature type="transmembrane region" description="Helical" evidence="1">
    <location>
        <begin position="143"/>
        <end position="162"/>
    </location>
</feature>
<evidence type="ECO:0000313" key="2">
    <source>
        <dbReference type="EMBL" id="MDC8011264.1"/>
    </source>
</evidence>
<keyword evidence="3" id="KW-1185">Reference proteome</keyword>
<feature type="transmembrane region" description="Helical" evidence="1">
    <location>
        <begin position="78"/>
        <end position="97"/>
    </location>
</feature>
<dbReference type="Proteomes" id="UP001139971">
    <property type="component" value="Unassembled WGS sequence"/>
</dbReference>
<dbReference type="PANTHER" id="PTHR43596">
    <property type="entry name" value="ADP,ATP CARRIER PROTEIN"/>
    <property type="match status" value="1"/>
</dbReference>
<reference evidence="2" key="1">
    <citation type="submission" date="2023-02" db="EMBL/GenBank/DDBJ databases">
        <title>Tahibacter soli sp. nov. isolated from soil.</title>
        <authorList>
            <person name="Baek J.H."/>
            <person name="Lee J.K."/>
            <person name="Choi D.G."/>
            <person name="Jeon C.O."/>
        </authorList>
    </citation>
    <scope>NUCLEOTIDE SEQUENCE</scope>
    <source>
        <strain evidence="2">BL</strain>
    </source>
</reference>
<dbReference type="AlphaFoldDB" id="A0A9X4BIM4"/>
<organism evidence="2 3">
    <name type="scientific">Tahibacter soli</name>
    <dbReference type="NCBI Taxonomy" id="2983605"/>
    <lineage>
        <taxon>Bacteria</taxon>
        <taxon>Pseudomonadati</taxon>
        <taxon>Pseudomonadota</taxon>
        <taxon>Gammaproteobacteria</taxon>
        <taxon>Lysobacterales</taxon>
        <taxon>Rhodanobacteraceae</taxon>
        <taxon>Tahibacter</taxon>
    </lineage>
</organism>
<dbReference type="InterPro" id="IPR036259">
    <property type="entry name" value="MFS_trans_sf"/>
</dbReference>
<dbReference type="SUPFAM" id="SSF103473">
    <property type="entry name" value="MFS general substrate transporter"/>
    <property type="match status" value="1"/>
</dbReference>